<evidence type="ECO:0000256" key="6">
    <source>
        <dbReference type="ARBA" id="ARBA00022617"/>
    </source>
</evidence>
<sequence>MDALTLSRLQFAVATYFHFLFVPLTLGLSMLVALMETQYVRSGDEDYKRMAKFWGKLFLINFAVGVVTGLTLEFQFGTNWSRYSAYVGDIFGSLLAIEATAAFFLESTFIAVWHFGWEKLSKKAHVTAIWLVAIASNLSAFWILVANAWMQHPTGFVLRNGRAELADFFAVITQRFAILEFIHTLGGAYLTAGFFVLGISAWHLIRKRETTFFKKSFRLAAAWTLIFALFEMAQGHMNAEILSTTQPTKLAAMEAHWETGRNVPMHLLAWPDAANERNAVQSLSVPSGLSLLATYSAGGEVKGLKDYPASERPPVLPVFLSFRAMVGLGVLFLALGFWAWLKRDRIEDQTRFLKVLPWLIPLPYLANELGWTIAELGRQPWIVYGLMKTSDAASPLAASQVGTSLAAFFLVYALLGAVDFYLLFTFARKGPDAAAAAAK</sequence>
<keyword evidence="3 13" id="KW-0813">Transport</keyword>
<keyword evidence="11 13" id="KW-0408">Iron</keyword>
<feature type="transmembrane region" description="Helical" evidence="13">
    <location>
        <begin position="16"/>
        <end position="36"/>
    </location>
</feature>
<keyword evidence="7 13" id="KW-0812">Transmembrane</keyword>
<keyword evidence="6 13" id="KW-0349">Heme</keyword>
<evidence type="ECO:0000256" key="12">
    <source>
        <dbReference type="ARBA" id="ARBA00023136"/>
    </source>
</evidence>
<evidence type="ECO:0000313" key="15">
    <source>
        <dbReference type="Proteomes" id="UP001242010"/>
    </source>
</evidence>
<feature type="transmembrane region" description="Helical" evidence="13">
    <location>
        <begin position="320"/>
        <end position="341"/>
    </location>
</feature>
<evidence type="ECO:0000256" key="3">
    <source>
        <dbReference type="ARBA" id="ARBA00022448"/>
    </source>
</evidence>
<keyword evidence="5" id="KW-0997">Cell inner membrane</keyword>
<reference evidence="15" key="1">
    <citation type="journal article" date="2023" name="Int. J. Syst. Evol. Microbiol.">
        <title>Mesoterricola silvestris gen. nov., sp. nov., Mesoterricola sediminis sp. nov., Geothrix oryzae sp. nov., Geothrix edaphica sp. nov., Geothrix rubra sp. nov., and Geothrix limicola sp. nov., six novel members of Acidobacteriota isolated from soils.</title>
        <authorList>
            <person name="Itoh H."/>
            <person name="Sugisawa Y."/>
            <person name="Mise K."/>
            <person name="Xu Z."/>
            <person name="Kuniyasu M."/>
            <person name="Ushijima N."/>
            <person name="Kawano K."/>
            <person name="Kobayashi E."/>
            <person name="Shiratori Y."/>
            <person name="Masuda Y."/>
            <person name="Senoo K."/>
        </authorList>
    </citation>
    <scope>NUCLEOTIDE SEQUENCE [LARGE SCALE GENOMIC DNA]</scope>
    <source>
        <strain evidence="15">Red222</strain>
    </source>
</reference>
<dbReference type="RefSeq" id="WP_286353889.1">
    <property type="nucleotide sequence ID" value="NZ_AP027079.1"/>
</dbReference>
<dbReference type="EMBL" id="AP027079">
    <property type="protein sequence ID" value="BDU70171.1"/>
    <property type="molecule type" value="Genomic_DNA"/>
</dbReference>
<organism evidence="14 15">
    <name type="scientific">Geothrix oryzae</name>
    <dbReference type="NCBI Taxonomy" id="2927975"/>
    <lineage>
        <taxon>Bacteria</taxon>
        <taxon>Pseudomonadati</taxon>
        <taxon>Acidobacteriota</taxon>
        <taxon>Holophagae</taxon>
        <taxon>Holophagales</taxon>
        <taxon>Holophagaceae</taxon>
        <taxon>Geothrix</taxon>
    </lineage>
</organism>
<evidence type="ECO:0000256" key="4">
    <source>
        <dbReference type="ARBA" id="ARBA00022475"/>
    </source>
</evidence>
<dbReference type="Pfam" id="PF01654">
    <property type="entry name" value="Cyt_bd_oxida_I"/>
    <property type="match status" value="1"/>
</dbReference>
<evidence type="ECO:0000256" key="9">
    <source>
        <dbReference type="ARBA" id="ARBA00022982"/>
    </source>
</evidence>
<feature type="transmembrane region" description="Helical" evidence="13">
    <location>
        <begin position="128"/>
        <end position="150"/>
    </location>
</feature>
<dbReference type="PIRSF" id="PIRSF006446">
    <property type="entry name" value="Cyt_quinol_oxidase_1"/>
    <property type="match status" value="1"/>
</dbReference>
<name>A0ABN6UYQ6_9BACT</name>
<evidence type="ECO:0000256" key="7">
    <source>
        <dbReference type="ARBA" id="ARBA00022692"/>
    </source>
</evidence>
<keyword evidence="12 13" id="KW-0472">Membrane</keyword>
<evidence type="ECO:0000256" key="1">
    <source>
        <dbReference type="ARBA" id="ARBA00004429"/>
    </source>
</evidence>
<evidence type="ECO:0000256" key="11">
    <source>
        <dbReference type="ARBA" id="ARBA00023004"/>
    </source>
</evidence>
<keyword evidence="10 13" id="KW-1133">Transmembrane helix</keyword>
<dbReference type="PANTHER" id="PTHR30365">
    <property type="entry name" value="CYTOCHROME D UBIQUINOL OXIDASE"/>
    <property type="match status" value="1"/>
</dbReference>
<feature type="transmembrane region" description="Helical" evidence="13">
    <location>
        <begin position="217"/>
        <end position="237"/>
    </location>
</feature>
<comment type="similarity">
    <text evidence="2 13">Belongs to the cytochrome ubiquinol oxidase subunit 1 family.</text>
</comment>
<dbReference type="InterPro" id="IPR002585">
    <property type="entry name" value="Cyt-d_ubiquinol_oxidase_su_1"/>
</dbReference>
<evidence type="ECO:0000256" key="2">
    <source>
        <dbReference type="ARBA" id="ARBA00009819"/>
    </source>
</evidence>
<gene>
    <name evidence="14" type="primary">cydA</name>
    <name evidence="14" type="ORF">GETHOR_22720</name>
</gene>
<feature type="transmembrane region" description="Helical" evidence="13">
    <location>
        <begin position="181"/>
        <end position="205"/>
    </location>
</feature>
<evidence type="ECO:0000313" key="14">
    <source>
        <dbReference type="EMBL" id="BDU70171.1"/>
    </source>
</evidence>
<dbReference type="PANTHER" id="PTHR30365:SF0">
    <property type="entry name" value="CYTOCHROME BD-I UBIQUINOL OXIDASE SUBUNIT 1"/>
    <property type="match status" value="1"/>
</dbReference>
<keyword evidence="15" id="KW-1185">Reference proteome</keyword>
<evidence type="ECO:0000256" key="13">
    <source>
        <dbReference type="PIRNR" id="PIRNR006446"/>
    </source>
</evidence>
<feature type="transmembrane region" description="Helical" evidence="13">
    <location>
        <begin position="405"/>
        <end position="424"/>
    </location>
</feature>
<evidence type="ECO:0000256" key="8">
    <source>
        <dbReference type="ARBA" id="ARBA00022723"/>
    </source>
</evidence>
<evidence type="ECO:0000256" key="10">
    <source>
        <dbReference type="ARBA" id="ARBA00022989"/>
    </source>
</evidence>
<keyword evidence="9 13" id="KW-0249">Electron transport</keyword>
<keyword evidence="4 13" id="KW-1003">Cell membrane</keyword>
<accession>A0ABN6UYQ6</accession>
<proteinExistence type="inferred from homology"/>
<evidence type="ECO:0000256" key="5">
    <source>
        <dbReference type="ARBA" id="ARBA00022519"/>
    </source>
</evidence>
<feature type="transmembrane region" description="Helical" evidence="13">
    <location>
        <begin position="90"/>
        <end position="116"/>
    </location>
</feature>
<protein>
    <submittedName>
        <fullName evidence="14">Cytochrome ubiquinol oxidase subunit I</fullName>
    </submittedName>
</protein>
<keyword evidence="8 13" id="KW-0479">Metal-binding</keyword>
<comment type="subcellular location">
    <subcellularLocation>
        <location evidence="1">Cell inner membrane</location>
        <topology evidence="1">Multi-pass membrane protein</topology>
    </subcellularLocation>
</comment>
<feature type="transmembrane region" description="Helical" evidence="13">
    <location>
        <begin position="57"/>
        <end position="78"/>
    </location>
</feature>
<dbReference type="Proteomes" id="UP001242010">
    <property type="component" value="Chromosome"/>
</dbReference>